<dbReference type="GO" id="GO:0008097">
    <property type="term" value="F:5S rRNA binding"/>
    <property type="evidence" value="ECO:0007669"/>
    <property type="project" value="InterPro"/>
</dbReference>
<evidence type="ECO:0000256" key="3">
    <source>
        <dbReference type="ARBA" id="ARBA00022980"/>
    </source>
</evidence>
<dbReference type="InterPro" id="IPR029751">
    <property type="entry name" value="Ribosomal_L25_dom"/>
</dbReference>
<dbReference type="Pfam" id="PF14693">
    <property type="entry name" value="Ribosomal_TL5_C"/>
    <property type="match status" value="1"/>
</dbReference>
<organism evidence="8 9">
    <name type="scientific">Brevibacillus laterosporus LMG 15441</name>
    <dbReference type="NCBI Taxonomy" id="1042163"/>
    <lineage>
        <taxon>Bacteria</taxon>
        <taxon>Bacillati</taxon>
        <taxon>Bacillota</taxon>
        <taxon>Bacilli</taxon>
        <taxon>Bacillales</taxon>
        <taxon>Paenibacillaceae</taxon>
        <taxon>Brevibacillus</taxon>
    </lineage>
</organism>
<keyword evidence="2 5" id="KW-0694">RNA-binding</keyword>
<name>A0A075QXZ4_BRELA</name>
<dbReference type="InterPro" id="IPR020930">
    <property type="entry name" value="Ribosomal_uL5_bac-type"/>
</dbReference>
<keyword evidence="9" id="KW-1185">Reference proteome</keyword>
<dbReference type="HOGENOM" id="CLU_075939_2_0_9"/>
<dbReference type="InterPro" id="IPR001021">
    <property type="entry name" value="Ribosomal_bL25_long"/>
</dbReference>
<dbReference type="STRING" id="1042163.BRLA_c000740"/>
<dbReference type="eggNOG" id="COG1825">
    <property type="taxonomic scope" value="Bacteria"/>
</dbReference>
<dbReference type="Proteomes" id="UP000005850">
    <property type="component" value="Chromosome"/>
</dbReference>
<keyword evidence="3 5" id="KW-0689">Ribosomal protein</keyword>
<dbReference type="PANTHER" id="PTHR33284">
    <property type="entry name" value="RIBOSOMAL PROTEIN L25/GLN-TRNA SYNTHETASE, ANTI-CODON-BINDING DOMAIN-CONTAINING PROTEIN"/>
    <property type="match status" value="1"/>
</dbReference>
<dbReference type="GO" id="GO:0006412">
    <property type="term" value="P:translation"/>
    <property type="evidence" value="ECO:0007669"/>
    <property type="project" value="UniProtKB-UniRule"/>
</dbReference>
<dbReference type="InterPro" id="IPR020057">
    <property type="entry name" value="Ribosomal_bL25_b-dom"/>
</dbReference>
<dbReference type="EMBL" id="CP007806">
    <property type="protein sequence ID" value="AIG24489.1"/>
    <property type="molecule type" value="Genomic_DNA"/>
</dbReference>
<dbReference type="Gene3D" id="2.170.120.20">
    <property type="entry name" value="Ribosomal protein L25, beta domain"/>
    <property type="match status" value="1"/>
</dbReference>
<dbReference type="Pfam" id="PF01386">
    <property type="entry name" value="Ribosomal_L25p"/>
    <property type="match status" value="1"/>
</dbReference>
<evidence type="ECO:0000259" key="6">
    <source>
        <dbReference type="Pfam" id="PF01386"/>
    </source>
</evidence>
<evidence type="ECO:0000256" key="1">
    <source>
        <dbReference type="ARBA" id="ARBA00022730"/>
    </source>
</evidence>
<sequence>MVAIKAEVRTAQDKTTAKAIRREGWVPAVLYGTDVGNKEVKILALELDQALRAQTTNVPFTLQVDGNVYDVMVYELQRHPVQGRILHADFKQIDMKEKIHTSVPITMTGDPELGAATLVRHSVEISCLPTDIPATLTVDTDGLHIGDVVLVKDLQIPPNVDVHLDELEVVISVLPPKAKSDESIEAQQSAMEVAEQAKAPVAEAEKV</sequence>
<comment type="similarity">
    <text evidence="5">Belongs to the bacterial ribosomal protein bL25 family. CTC subfamily.</text>
</comment>
<protein>
    <recommendedName>
        <fullName evidence="5">Large ribosomal subunit protein bL25</fullName>
    </recommendedName>
    <alternativeName>
        <fullName evidence="5">General stress protein CTC</fullName>
    </alternativeName>
</protein>
<dbReference type="GO" id="GO:0022625">
    <property type="term" value="C:cytosolic large ribosomal subunit"/>
    <property type="evidence" value="ECO:0007669"/>
    <property type="project" value="TreeGrafter"/>
</dbReference>
<dbReference type="NCBIfam" id="TIGR00731">
    <property type="entry name" value="bL25_bact_ctc"/>
    <property type="match status" value="1"/>
</dbReference>
<keyword evidence="4 5" id="KW-0687">Ribonucleoprotein</keyword>
<evidence type="ECO:0000256" key="2">
    <source>
        <dbReference type="ARBA" id="ARBA00022884"/>
    </source>
</evidence>
<evidence type="ECO:0000256" key="5">
    <source>
        <dbReference type="HAMAP-Rule" id="MF_01334"/>
    </source>
</evidence>
<dbReference type="RefSeq" id="WP_003333905.1">
    <property type="nucleotide sequence ID" value="NZ_CP007806.1"/>
</dbReference>
<evidence type="ECO:0000256" key="4">
    <source>
        <dbReference type="ARBA" id="ARBA00023274"/>
    </source>
</evidence>
<evidence type="ECO:0000313" key="8">
    <source>
        <dbReference type="EMBL" id="AIG24489.1"/>
    </source>
</evidence>
<dbReference type="CDD" id="cd00495">
    <property type="entry name" value="Ribosomal_L25_TL5_CTC"/>
    <property type="match status" value="1"/>
</dbReference>
<reference evidence="8 9" key="1">
    <citation type="journal article" date="2011" name="J. Bacteriol.">
        <title>Genome sequence of Brevibacillus laterosporus LMG 15441, a pathogen of invertebrates.</title>
        <authorList>
            <person name="Djukic M."/>
            <person name="Poehlein A."/>
            <person name="Thurmer A."/>
            <person name="Daniel R."/>
        </authorList>
    </citation>
    <scope>NUCLEOTIDE SEQUENCE [LARGE SCALE GENOMIC DNA]</scope>
    <source>
        <strain evidence="8 9">LMG 15441</strain>
    </source>
</reference>
<dbReference type="Gene3D" id="2.40.240.10">
    <property type="entry name" value="Ribosomal Protein L25, Chain P"/>
    <property type="match status" value="1"/>
</dbReference>
<dbReference type="PANTHER" id="PTHR33284:SF1">
    <property type="entry name" value="RIBOSOMAL PROTEIN L25_GLN-TRNA SYNTHETASE, ANTI-CODON-BINDING DOMAIN-CONTAINING PROTEIN"/>
    <property type="match status" value="1"/>
</dbReference>
<comment type="function">
    <text evidence="5">This is one of the proteins that binds to the 5S RNA in the ribosome where it forms part of the central protuberance.</text>
</comment>
<dbReference type="InterPro" id="IPR011035">
    <property type="entry name" value="Ribosomal_bL25/Gln-tRNA_synth"/>
</dbReference>
<feature type="domain" description="Large ribosomal subunit protein bL25 L25" evidence="6">
    <location>
        <begin position="4"/>
        <end position="90"/>
    </location>
</feature>
<dbReference type="KEGG" id="blr:BRLA_c000740"/>
<proteinExistence type="inferred from homology"/>
<accession>A0A075QXZ4</accession>
<dbReference type="SUPFAM" id="SSF50715">
    <property type="entry name" value="Ribosomal protein L25-like"/>
    <property type="match status" value="1"/>
</dbReference>
<comment type="subunit">
    <text evidence="5">Part of the 50S ribosomal subunit; part of the 5S rRNA/L5/L18/L25 subcomplex. Contacts the 5S rRNA. Binds to the 5S rRNA independently of L5 and L18.</text>
</comment>
<dbReference type="GO" id="GO:0003735">
    <property type="term" value="F:structural constituent of ribosome"/>
    <property type="evidence" value="ECO:0007669"/>
    <property type="project" value="InterPro"/>
</dbReference>
<dbReference type="HAMAP" id="MF_01334">
    <property type="entry name" value="Ribosomal_bL25_CTC"/>
    <property type="match status" value="1"/>
</dbReference>
<gene>
    <name evidence="5" type="primary">rplY</name>
    <name evidence="5" type="synonym">ctc</name>
    <name evidence="8" type="ORF">BRLA_c000740</name>
</gene>
<feature type="domain" description="Large ribosomal subunit protein bL25 beta" evidence="7">
    <location>
        <begin position="98"/>
        <end position="177"/>
    </location>
</feature>
<keyword evidence="1 5" id="KW-0699">rRNA-binding</keyword>
<dbReference type="InterPro" id="IPR037121">
    <property type="entry name" value="Ribosomal_bL25_C"/>
</dbReference>
<evidence type="ECO:0000313" key="9">
    <source>
        <dbReference type="Proteomes" id="UP000005850"/>
    </source>
</evidence>
<dbReference type="AlphaFoldDB" id="A0A075QXZ4"/>
<evidence type="ECO:0000259" key="7">
    <source>
        <dbReference type="Pfam" id="PF14693"/>
    </source>
</evidence>
<dbReference type="InterPro" id="IPR020056">
    <property type="entry name" value="Rbsml_bL25/Gln-tRNA_synth_N"/>
</dbReference>